<name>A0A261SLM5_9BORD</name>
<keyword evidence="2" id="KW-0238">DNA-binding</keyword>
<dbReference type="SMART" id="SM00345">
    <property type="entry name" value="HTH_GNTR"/>
    <property type="match status" value="1"/>
</dbReference>
<evidence type="ECO:0000313" key="5">
    <source>
        <dbReference type="EMBL" id="OZI37842.1"/>
    </source>
</evidence>
<evidence type="ECO:0000256" key="3">
    <source>
        <dbReference type="ARBA" id="ARBA00023163"/>
    </source>
</evidence>
<dbReference type="InterPro" id="IPR000524">
    <property type="entry name" value="Tscrpt_reg_HTH_GntR"/>
</dbReference>
<dbReference type="PANTHER" id="PTHR43537:SF5">
    <property type="entry name" value="UXU OPERON TRANSCRIPTIONAL REGULATOR"/>
    <property type="match status" value="1"/>
</dbReference>
<evidence type="ECO:0000259" key="4">
    <source>
        <dbReference type="PROSITE" id="PS50949"/>
    </source>
</evidence>
<protein>
    <recommendedName>
        <fullName evidence="4">HTH gntR-type domain-containing protein</fullName>
    </recommendedName>
</protein>
<feature type="domain" description="HTH gntR-type" evidence="4">
    <location>
        <begin position="26"/>
        <end position="93"/>
    </location>
</feature>
<dbReference type="GO" id="GO:0003677">
    <property type="term" value="F:DNA binding"/>
    <property type="evidence" value="ECO:0007669"/>
    <property type="project" value="UniProtKB-KW"/>
</dbReference>
<dbReference type="SUPFAM" id="SSF46785">
    <property type="entry name" value="Winged helix' DNA-binding domain"/>
    <property type="match status" value="1"/>
</dbReference>
<reference evidence="6" key="1">
    <citation type="submission" date="2017-05" db="EMBL/GenBank/DDBJ databases">
        <title>Complete and WGS of Bordetella genogroups.</title>
        <authorList>
            <person name="Spilker T."/>
            <person name="Lipuma J."/>
        </authorList>
    </citation>
    <scope>NUCLEOTIDE SEQUENCE [LARGE SCALE GENOMIC DNA]</scope>
    <source>
        <strain evidence="6">AU16122</strain>
    </source>
</reference>
<dbReference type="SUPFAM" id="SSF48008">
    <property type="entry name" value="GntR ligand-binding domain-like"/>
    <property type="match status" value="1"/>
</dbReference>
<dbReference type="Pfam" id="PF07729">
    <property type="entry name" value="FCD"/>
    <property type="match status" value="1"/>
</dbReference>
<dbReference type="Gene3D" id="1.20.120.530">
    <property type="entry name" value="GntR ligand-binding domain-like"/>
    <property type="match status" value="1"/>
</dbReference>
<dbReference type="Pfam" id="PF00392">
    <property type="entry name" value="GntR"/>
    <property type="match status" value="1"/>
</dbReference>
<dbReference type="CDD" id="cd07377">
    <property type="entry name" value="WHTH_GntR"/>
    <property type="match status" value="1"/>
</dbReference>
<evidence type="ECO:0000313" key="6">
    <source>
        <dbReference type="Proteomes" id="UP000216020"/>
    </source>
</evidence>
<keyword evidence="1" id="KW-0805">Transcription regulation</keyword>
<evidence type="ECO:0000256" key="2">
    <source>
        <dbReference type="ARBA" id="ARBA00023125"/>
    </source>
</evidence>
<evidence type="ECO:0000256" key="1">
    <source>
        <dbReference type="ARBA" id="ARBA00023015"/>
    </source>
</evidence>
<gene>
    <name evidence="5" type="ORF">CAL29_05570</name>
</gene>
<organism evidence="5 6">
    <name type="scientific">Bordetella genomosp. 10</name>
    <dbReference type="NCBI Taxonomy" id="1416804"/>
    <lineage>
        <taxon>Bacteria</taxon>
        <taxon>Pseudomonadati</taxon>
        <taxon>Pseudomonadota</taxon>
        <taxon>Betaproteobacteria</taxon>
        <taxon>Burkholderiales</taxon>
        <taxon>Alcaligenaceae</taxon>
        <taxon>Bordetella</taxon>
    </lineage>
</organism>
<dbReference type="SMART" id="SM00895">
    <property type="entry name" value="FCD"/>
    <property type="match status" value="1"/>
</dbReference>
<dbReference type="PROSITE" id="PS50949">
    <property type="entry name" value="HTH_GNTR"/>
    <property type="match status" value="1"/>
</dbReference>
<sequence>MPGAGRLLAGCLVRAVVLHRRRPIMAKSAPEVYALIRRRIILGEFSPGTQLKEAGLADQLDVSRTPVRAALKTLANDGLVTIEPNRGAFVAAWTEHDDDEVFDLRILVESHAAALAAKRRQPEHLATLHRLNAELAAAIADKPDDFLERIQSINRQFHRVILQASMSPRLMSFAETLLTAHRVFGAFYHYTDGQLKNSLQDHLNITSAIDRGNARLARALLDAHIRETWERLQAKRGKGAS</sequence>
<dbReference type="EMBL" id="NEVM01000001">
    <property type="protein sequence ID" value="OZI37842.1"/>
    <property type="molecule type" value="Genomic_DNA"/>
</dbReference>
<dbReference type="InterPro" id="IPR008920">
    <property type="entry name" value="TF_FadR/GntR_C"/>
</dbReference>
<dbReference type="InterPro" id="IPR036390">
    <property type="entry name" value="WH_DNA-bd_sf"/>
</dbReference>
<comment type="caution">
    <text evidence="5">The sequence shown here is derived from an EMBL/GenBank/DDBJ whole genome shotgun (WGS) entry which is preliminary data.</text>
</comment>
<dbReference type="Proteomes" id="UP000216020">
    <property type="component" value="Unassembled WGS sequence"/>
</dbReference>
<dbReference type="OrthoDB" id="8631299at2"/>
<dbReference type="AlphaFoldDB" id="A0A261SLM5"/>
<dbReference type="PANTHER" id="PTHR43537">
    <property type="entry name" value="TRANSCRIPTIONAL REGULATOR, GNTR FAMILY"/>
    <property type="match status" value="1"/>
</dbReference>
<dbReference type="InterPro" id="IPR011711">
    <property type="entry name" value="GntR_C"/>
</dbReference>
<dbReference type="Gene3D" id="1.10.10.10">
    <property type="entry name" value="Winged helix-like DNA-binding domain superfamily/Winged helix DNA-binding domain"/>
    <property type="match status" value="1"/>
</dbReference>
<dbReference type="GO" id="GO:0003700">
    <property type="term" value="F:DNA-binding transcription factor activity"/>
    <property type="evidence" value="ECO:0007669"/>
    <property type="project" value="InterPro"/>
</dbReference>
<dbReference type="InterPro" id="IPR036388">
    <property type="entry name" value="WH-like_DNA-bd_sf"/>
</dbReference>
<keyword evidence="6" id="KW-1185">Reference proteome</keyword>
<accession>A0A261SLM5</accession>
<proteinExistence type="predicted"/>
<keyword evidence="3" id="KW-0804">Transcription</keyword>